<feature type="compositionally biased region" description="Basic and acidic residues" evidence="6">
    <location>
        <begin position="271"/>
        <end position="285"/>
    </location>
</feature>
<keyword evidence="4 7" id="KW-1133">Transmembrane helix</keyword>
<evidence type="ECO:0000256" key="7">
    <source>
        <dbReference type="SAM" id="Phobius"/>
    </source>
</evidence>
<dbReference type="GO" id="GO:0009055">
    <property type="term" value="F:electron transfer activity"/>
    <property type="evidence" value="ECO:0007669"/>
    <property type="project" value="InterPro"/>
</dbReference>
<evidence type="ECO:0000313" key="9">
    <source>
        <dbReference type="EMBL" id="SFS04602.1"/>
    </source>
</evidence>
<organism evidence="9 10">
    <name type="scientific">Sphingomonas jatrophae</name>
    <dbReference type="NCBI Taxonomy" id="1166337"/>
    <lineage>
        <taxon>Bacteria</taxon>
        <taxon>Pseudomonadati</taxon>
        <taxon>Pseudomonadota</taxon>
        <taxon>Alphaproteobacteria</taxon>
        <taxon>Sphingomonadales</taxon>
        <taxon>Sphingomonadaceae</taxon>
        <taxon>Sphingomonas</taxon>
    </lineage>
</organism>
<dbReference type="GO" id="GO:0005886">
    <property type="term" value="C:plasma membrane"/>
    <property type="evidence" value="ECO:0007669"/>
    <property type="project" value="UniProtKB-SubCell"/>
</dbReference>
<feature type="transmembrane region" description="Helical" evidence="7">
    <location>
        <begin position="226"/>
        <end position="248"/>
    </location>
</feature>
<sequence>MPDARPLVPRHRLSTRLWHWLNALTVIIMVMSGLMIFNAHPRLYWGKAGANSDPAWLEIGSTGNRGLVRIGSVEIPTTGVLGLWRDANGVERRRAFPHWATIPSGYSLSSARLWHLFFAWVLIVPGIAYLLWSVINRHLRRDLLPSRAELRPSAIWHDVRQHARLRFPKGQAALRYNILQKLAYCAVLLLILPLLVLTGLAMSPAMDAGWPWLLDLFGGRQSARSLHFIAMASLVGFILVHLIMVVLAGPWNEIRSMITGRFRLPPEEEDQATHPEGEVRREHLP</sequence>
<evidence type="ECO:0000256" key="6">
    <source>
        <dbReference type="SAM" id="MobiDB-lite"/>
    </source>
</evidence>
<evidence type="ECO:0000259" key="8">
    <source>
        <dbReference type="Pfam" id="PF01292"/>
    </source>
</evidence>
<feature type="domain" description="Cytochrome b561 bacterial/Ni-hydrogenase" evidence="8">
    <location>
        <begin position="10"/>
        <end position="260"/>
    </location>
</feature>
<evidence type="ECO:0000256" key="1">
    <source>
        <dbReference type="ARBA" id="ARBA00004651"/>
    </source>
</evidence>
<dbReference type="EMBL" id="FOZG01000002">
    <property type="protein sequence ID" value="SFS04602.1"/>
    <property type="molecule type" value="Genomic_DNA"/>
</dbReference>
<dbReference type="AlphaFoldDB" id="A0A1I6LMY2"/>
<gene>
    <name evidence="9" type="ORF">SAMN05192580_2964</name>
</gene>
<feature type="transmembrane region" description="Helical" evidence="7">
    <location>
        <begin position="20"/>
        <end position="37"/>
    </location>
</feature>
<evidence type="ECO:0000256" key="4">
    <source>
        <dbReference type="ARBA" id="ARBA00022989"/>
    </source>
</evidence>
<dbReference type="InterPro" id="IPR016174">
    <property type="entry name" value="Di-haem_cyt_TM"/>
</dbReference>
<keyword evidence="5 7" id="KW-0472">Membrane</keyword>
<proteinExistence type="predicted"/>
<dbReference type="Proteomes" id="UP000198824">
    <property type="component" value="Unassembled WGS sequence"/>
</dbReference>
<reference evidence="9 10" key="1">
    <citation type="submission" date="2016-10" db="EMBL/GenBank/DDBJ databases">
        <authorList>
            <person name="de Groot N.N."/>
        </authorList>
    </citation>
    <scope>NUCLEOTIDE SEQUENCE [LARGE SCALE GENOMIC DNA]</scope>
    <source>
        <strain evidence="9 10">S5-249</strain>
    </source>
</reference>
<dbReference type="GO" id="GO:0022904">
    <property type="term" value="P:respiratory electron transport chain"/>
    <property type="evidence" value="ECO:0007669"/>
    <property type="project" value="InterPro"/>
</dbReference>
<feature type="transmembrane region" description="Helical" evidence="7">
    <location>
        <begin position="113"/>
        <end position="132"/>
    </location>
</feature>
<evidence type="ECO:0000256" key="2">
    <source>
        <dbReference type="ARBA" id="ARBA00022475"/>
    </source>
</evidence>
<protein>
    <submittedName>
        <fullName evidence="9">Thiosulfate reductase cytochrome b subunit</fullName>
    </submittedName>
</protein>
<dbReference type="InterPro" id="IPR011577">
    <property type="entry name" value="Cyt_b561_bac/Ni-Hgenase"/>
</dbReference>
<evidence type="ECO:0000256" key="3">
    <source>
        <dbReference type="ARBA" id="ARBA00022692"/>
    </source>
</evidence>
<name>A0A1I6LMY2_9SPHN</name>
<dbReference type="SUPFAM" id="SSF81342">
    <property type="entry name" value="Transmembrane di-heme cytochromes"/>
    <property type="match status" value="1"/>
</dbReference>
<dbReference type="GO" id="GO:0020037">
    <property type="term" value="F:heme binding"/>
    <property type="evidence" value="ECO:0007669"/>
    <property type="project" value="TreeGrafter"/>
</dbReference>
<evidence type="ECO:0000313" key="10">
    <source>
        <dbReference type="Proteomes" id="UP000198824"/>
    </source>
</evidence>
<dbReference type="PANTHER" id="PTHR30485:SF1">
    <property type="entry name" value="CYTOCHROME YDHU-RELATED"/>
    <property type="match status" value="1"/>
</dbReference>
<evidence type="ECO:0000256" key="5">
    <source>
        <dbReference type="ARBA" id="ARBA00023136"/>
    </source>
</evidence>
<dbReference type="OrthoDB" id="9781740at2"/>
<keyword evidence="3 7" id="KW-0812">Transmembrane</keyword>
<dbReference type="STRING" id="1166337.SAMN05192580_2964"/>
<dbReference type="InterPro" id="IPR051542">
    <property type="entry name" value="Hydrogenase_cytochrome"/>
</dbReference>
<dbReference type="Gene3D" id="1.20.950.20">
    <property type="entry name" value="Transmembrane di-heme cytochromes, Chain C"/>
    <property type="match status" value="1"/>
</dbReference>
<dbReference type="RefSeq" id="WP_093315747.1">
    <property type="nucleotide sequence ID" value="NZ_FOZG01000002.1"/>
</dbReference>
<keyword evidence="10" id="KW-1185">Reference proteome</keyword>
<keyword evidence="2" id="KW-1003">Cell membrane</keyword>
<feature type="region of interest" description="Disordered" evidence="6">
    <location>
        <begin position="265"/>
        <end position="285"/>
    </location>
</feature>
<dbReference type="Pfam" id="PF01292">
    <property type="entry name" value="Ni_hydr_CYTB"/>
    <property type="match status" value="1"/>
</dbReference>
<comment type="subcellular location">
    <subcellularLocation>
        <location evidence="1">Cell membrane</location>
        <topology evidence="1">Multi-pass membrane protein</topology>
    </subcellularLocation>
</comment>
<dbReference type="PANTHER" id="PTHR30485">
    <property type="entry name" value="NI/FE-HYDROGENASE 1 B-TYPE CYTOCHROME SUBUNIT"/>
    <property type="match status" value="1"/>
</dbReference>
<feature type="transmembrane region" description="Helical" evidence="7">
    <location>
        <begin position="182"/>
        <end position="206"/>
    </location>
</feature>
<accession>A0A1I6LMY2</accession>